<keyword evidence="3" id="KW-1185">Reference proteome</keyword>
<protein>
    <recommendedName>
        <fullName evidence="4">Multidrug transporter</fullName>
    </recommendedName>
</protein>
<evidence type="ECO:0000256" key="1">
    <source>
        <dbReference type="SAM" id="MobiDB-lite"/>
    </source>
</evidence>
<proteinExistence type="predicted"/>
<dbReference type="Proteomes" id="UP001501407">
    <property type="component" value="Unassembled WGS sequence"/>
</dbReference>
<organism evidence="2 3">
    <name type="scientific">Microbacterium yannicii</name>
    <dbReference type="NCBI Taxonomy" id="671622"/>
    <lineage>
        <taxon>Bacteria</taxon>
        <taxon>Bacillati</taxon>
        <taxon>Actinomycetota</taxon>
        <taxon>Actinomycetes</taxon>
        <taxon>Micrococcales</taxon>
        <taxon>Microbacteriaceae</taxon>
        <taxon>Microbacterium</taxon>
    </lineage>
</organism>
<comment type="caution">
    <text evidence="2">The sequence shown here is derived from an EMBL/GenBank/DDBJ whole genome shotgun (WGS) entry which is preliminary data.</text>
</comment>
<evidence type="ECO:0000313" key="2">
    <source>
        <dbReference type="EMBL" id="GAA5100410.1"/>
    </source>
</evidence>
<gene>
    <name evidence="2" type="ORF">GCM10025760_37710</name>
</gene>
<accession>A0ABP9MTU2</accession>
<feature type="compositionally biased region" description="Polar residues" evidence="1">
    <location>
        <begin position="52"/>
        <end position="62"/>
    </location>
</feature>
<name>A0ABP9MTU2_9MICO</name>
<feature type="compositionally biased region" description="Basic and acidic residues" evidence="1">
    <location>
        <begin position="32"/>
        <end position="49"/>
    </location>
</feature>
<evidence type="ECO:0008006" key="4">
    <source>
        <dbReference type="Google" id="ProtNLM"/>
    </source>
</evidence>
<reference evidence="3" key="1">
    <citation type="journal article" date="2019" name="Int. J. Syst. Evol. Microbiol.">
        <title>The Global Catalogue of Microorganisms (GCM) 10K type strain sequencing project: providing services to taxonomists for standard genome sequencing and annotation.</title>
        <authorList>
            <consortium name="The Broad Institute Genomics Platform"/>
            <consortium name="The Broad Institute Genome Sequencing Center for Infectious Disease"/>
            <person name="Wu L."/>
            <person name="Ma J."/>
        </authorList>
    </citation>
    <scope>NUCLEOTIDE SEQUENCE [LARGE SCALE GENOMIC DNA]</scope>
    <source>
        <strain evidence="3">JCM 18959</strain>
    </source>
</reference>
<feature type="region of interest" description="Disordered" evidence="1">
    <location>
        <begin position="1"/>
        <end position="110"/>
    </location>
</feature>
<sequence length="110" mass="11699">MSRGRTAVTRAAYGRCMDPQHENPDAASSGSDESRRRPLSEQESLRKDMSYSPASESETQAKQADPLPDTVDPDIDPGQVRAVPGTGGPDDAGDVDVDPGELNMPGRQST</sequence>
<evidence type="ECO:0000313" key="3">
    <source>
        <dbReference type="Proteomes" id="UP001501407"/>
    </source>
</evidence>
<dbReference type="EMBL" id="BAABKZ010000005">
    <property type="protein sequence ID" value="GAA5100410.1"/>
    <property type="molecule type" value="Genomic_DNA"/>
</dbReference>